<dbReference type="PROSITE" id="PS50887">
    <property type="entry name" value="GGDEF"/>
    <property type="match status" value="1"/>
</dbReference>
<dbReference type="InterPro" id="IPR035965">
    <property type="entry name" value="PAS-like_dom_sf"/>
</dbReference>
<dbReference type="NCBIfam" id="TIGR00254">
    <property type="entry name" value="GGDEF"/>
    <property type="match status" value="1"/>
</dbReference>
<dbReference type="PROSITE" id="PS50113">
    <property type="entry name" value="PAC"/>
    <property type="match status" value="1"/>
</dbReference>
<dbReference type="Proteomes" id="UP000264310">
    <property type="component" value="Unassembled WGS sequence"/>
</dbReference>
<dbReference type="InterPro" id="IPR035919">
    <property type="entry name" value="EAL_sf"/>
</dbReference>
<accession>A0A371X4Q2</accession>
<gene>
    <name evidence="6" type="ORF">DYI37_07370</name>
</gene>
<feature type="domain" description="PAC" evidence="3">
    <location>
        <begin position="309"/>
        <end position="359"/>
    </location>
</feature>
<dbReference type="InterPro" id="IPR013767">
    <property type="entry name" value="PAS_fold"/>
</dbReference>
<dbReference type="Pfam" id="PF00563">
    <property type="entry name" value="EAL"/>
    <property type="match status" value="1"/>
</dbReference>
<dbReference type="PROSITE" id="PS50112">
    <property type="entry name" value="PAS"/>
    <property type="match status" value="1"/>
</dbReference>
<protein>
    <submittedName>
        <fullName evidence="6">Phosphodiesterase</fullName>
    </submittedName>
</protein>
<dbReference type="AlphaFoldDB" id="A0A371X4Q2"/>
<dbReference type="GO" id="GO:0006355">
    <property type="term" value="P:regulation of DNA-templated transcription"/>
    <property type="evidence" value="ECO:0007669"/>
    <property type="project" value="InterPro"/>
</dbReference>
<dbReference type="CDD" id="cd01948">
    <property type="entry name" value="EAL"/>
    <property type="match status" value="1"/>
</dbReference>
<feature type="region of interest" description="Disordered" evidence="1">
    <location>
        <begin position="156"/>
        <end position="175"/>
    </location>
</feature>
<dbReference type="SUPFAM" id="SSF141868">
    <property type="entry name" value="EAL domain-like"/>
    <property type="match status" value="1"/>
</dbReference>
<evidence type="ECO:0000313" key="6">
    <source>
        <dbReference type="EMBL" id="RFC64169.1"/>
    </source>
</evidence>
<feature type="region of interest" description="Disordered" evidence="1">
    <location>
        <begin position="31"/>
        <end position="50"/>
    </location>
</feature>
<dbReference type="CDD" id="cd01949">
    <property type="entry name" value="GGDEF"/>
    <property type="match status" value="1"/>
</dbReference>
<dbReference type="SUPFAM" id="SSF55073">
    <property type="entry name" value="Nucleotide cyclase"/>
    <property type="match status" value="1"/>
</dbReference>
<dbReference type="SMART" id="SM00052">
    <property type="entry name" value="EAL"/>
    <property type="match status" value="1"/>
</dbReference>
<dbReference type="CDD" id="cd00130">
    <property type="entry name" value="PAS"/>
    <property type="match status" value="1"/>
</dbReference>
<dbReference type="SMART" id="SM00091">
    <property type="entry name" value="PAS"/>
    <property type="match status" value="1"/>
</dbReference>
<dbReference type="Pfam" id="PF00990">
    <property type="entry name" value="GGDEF"/>
    <property type="match status" value="1"/>
</dbReference>
<reference evidence="6 7" key="1">
    <citation type="submission" date="2018-08" db="EMBL/GenBank/DDBJ databases">
        <title>Fulvimarina sp. 85, whole genome shotgun sequence.</title>
        <authorList>
            <person name="Tuo L."/>
        </authorList>
    </citation>
    <scope>NUCLEOTIDE SEQUENCE [LARGE SCALE GENOMIC DNA]</scope>
    <source>
        <strain evidence="6 7">85</strain>
    </source>
</reference>
<evidence type="ECO:0000259" key="4">
    <source>
        <dbReference type="PROSITE" id="PS50883"/>
    </source>
</evidence>
<dbReference type="SUPFAM" id="SSF55785">
    <property type="entry name" value="PYP-like sensor domain (PAS domain)"/>
    <property type="match status" value="1"/>
</dbReference>
<dbReference type="InterPro" id="IPR029787">
    <property type="entry name" value="Nucleotide_cyclase"/>
</dbReference>
<feature type="domain" description="GGDEF" evidence="5">
    <location>
        <begin position="387"/>
        <end position="520"/>
    </location>
</feature>
<evidence type="ECO:0000259" key="5">
    <source>
        <dbReference type="PROSITE" id="PS50887"/>
    </source>
</evidence>
<keyword evidence="7" id="KW-1185">Reference proteome</keyword>
<dbReference type="Pfam" id="PF00989">
    <property type="entry name" value="PAS"/>
    <property type="match status" value="1"/>
</dbReference>
<comment type="caution">
    <text evidence="6">The sequence shown here is derived from an EMBL/GenBank/DDBJ whole genome shotgun (WGS) entry which is preliminary data.</text>
</comment>
<evidence type="ECO:0000259" key="2">
    <source>
        <dbReference type="PROSITE" id="PS50112"/>
    </source>
</evidence>
<dbReference type="InterPro" id="IPR043128">
    <property type="entry name" value="Rev_trsase/Diguanyl_cyclase"/>
</dbReference>
<dbReference type="InterPro" id="IPR000160">
    <property type="entry name" value="GGDEF_dom"/>
</dbReference>
<proteinExistence type="predicted"/>
<name>A0A371X4Q2_9HYPH</name>
<dbReference type="Gene3D" id="3.30.70.270">
    <property type="match status" value="1"/>
</dbReference>
<dbReference type="PANTHER" id="PTHR44757:SF2">
    <property type="entry name" value="BIOFILM ARCHITECTURE MAINTENANCE PROTEIN MBAA"/>
    <property type="match status" value="1"/>
</dbReference>
<dbReference type="SMART" id="SM00267">
    <property type="entry name" value="GGDEF"/>
    <property type="match status" value="1"/>
</dbReference>
<dbReference type="PANTHER" id="PTHR44757">
    <property type="entry name" value="DIGUANYLATE CYCLASE DGCP"/>
    <property type="match status" value="1"/>
</dbReference>
<evidence type="ECO:0000256" key="1">
    <source>
        <dbReference type="SAM" id="MobiDB-lite"/>
    </source>
</evidence>
<evidence type="ECO:0000259" key="3">
    <source>
        <dbReference type="PROSITE" id="PS50113"/>
    </source>
</evidence>
<dbReference type="Gene3D" id="3.20.20.450">
    <property type="entry name" value="EAL domain"/>
    <property type="match status" value="1"/>
</dbReference>
<dbReference type="InterPro" id="IPR001633">
    <property type="entry name" value="EAL_dom"/>
</dbReference>
<dbReference type="PROSITE" id="PS50883">
    <property type="entry name" value="EAL"/>
    <property type="match status" value="1"/>
</dbReference>
<dbReference type="Gene3D" id="3.30.450.20">
    <property type="entry name" value="PAS domain"/>
    <property type="match status" value="1"/>
</dbReference>
<dbReference type="InterPro" id="IPR000014">
    <property type="entry name" value="PAS"/>
</dbReference>
<dbReference type="NCBIfam" id="TIGR00229">
    <property type="entry name" value="sensory_box"/>
    <property type="match status" value="1"/>
</dbReference>
<evidence type="ECO:0000313" key="7">
    <source>
        <dbReference type="Proteomes" id="UP000264310"/>
    </source>
</evidence>
<feature type="domain" description="EAL" evidence="4">
    <location>
        <begin position="529"/>
        <end position="783"/>
    </location>
</feature>
<sequence length="796" mass="86155">MAVTALGMANSWSLDTRPPRHLLPILATGRRGQARGNRRGLGMSPSRRASQRRLSLFRVRDRSRRLRLCAAGHRRGLAQPIRKVCVIILRYENLPPMQVRRMSDASVMTACPALRSLAVPRSLAEDLDRVAHFAFEVLAADAVRVQIGHIDGTTSVHTAGEMPAGSAAKATDEGSRMLRTPVRGPDGASIGSIEVHRPSSQALLPVEARMLSELAHVVSDRVEAARLADLEASQRFESIATSSPDAIVIANARNEIVAWNAGAERLFGYRAAEVLGQSLTLIVPPALRAAHSEGFRRLVDGGGARLIGQSIKVPACRRDGSEFPIELSLSRWLERGEQRFGAIMRDMSERVETEARLMEAALTDPLTGLANRGAFDRRLNALFSAERRATLLLIDLDGFKEINDTLGHPVGDAVLVEVARRIRDATGGSGFCARMGGDEFVVIMEDTANPIDGHWLGETVIDAIEVAIPASGALVTISASVGVACTGSDVADAAALVANADLALYRAKRDGRGRTRLFTPDLRHKVAERGLARQELARVLSTGGYELYYQPQILLGDGSIRGAEALLRWNHPERGLLAPGAFLTLLESDATAVAVGNWIIATACRQAAHWRRAIRPDFRVAVNLFPIQFKSGDLLRHVEQALKAADLAPDGLEIEITETTILKNDERILSQLKRLRALGVSLAFDDFGTGFASLSMLRKYPVTKIKIDRSFVSGPDVTERDRSITRAMIQMADGLGMATVAEGIETPAQHSVLSAQGCAWGQGYLYGRPMSARDFERYDGAGAGKPAMSEGARRAG</sequence>
<dbReference type="EMBL" id="QURL01000003">
    <property type="protein sequence ID" value="RFC64169.1"/>
    <property type="molecule type" value="Genomic_DNA"/>
</dbReference>
<organism evidence="6 7">
    <name type="scientific">Fulvimarina endophytica</name>
    <dbReference type="NCBI Taxonomy" id="2293836"/>
    <lineage>
        <taxon>Bacteria</taxon>
        <taxon>Pseudomonadati</taxon>
        <taxon>Pseudomonadota</taxon>
        <taxon>Alphaproteobacteria</taxon>
        <taxon>Hyphomicrobiales</taxon>
        <taxon>Aurantimonadaceae</taxon>
        <taxon>Fulvimarina</taxon>
    </lineage>
</organism>
<dbReference type="InterPro" id="IPR052155">
    <property type="entry name" value="Biofilm_reg_signaling"/>
</dbReference>
<dbReference type="InterPro" id="IPR000700">
    <property type="entry name" value="PAS-assoc_C"/>
</dbReference>
<feature type="domain" description="PAS" evidence="2">
    <location>
        <begin position="232"/>
        <end position="302"/>
    </location>
</feature>